<dbReference type="Proteomes" id="UP000294814">
    <property type="component" value="Unassembled WGS sequence"/>
</dbReference>
<dbReference type="Gene3D" id="1.50.10.10">
    <property type="match status" value="1"/>
</dbReference>
<gene>
    <name evidence="5" type="ORF">E0I26_03235</name>
</gene>
<dbReference type="InterPro" id="IPR008928">
    <property type="entry name" value="6-hairpin_glycosidase_sf"/>
</dbReference>
<keyword evidence="2" id="KW-0378">Hydrolase</keyword>
<evidence type="ECO:0000313" key="5">
    <source>
        <dbReference type="EMBL" id="TDE47114.1"/>
    </source>
</evidence>
<dbReference type="PROSITE" id="PS00928">
    <property type="entry name" value="TREHALASE_2"/>
    <property type="match status" value="1"/>
</dbReference>
<keyword evidence="3" id="KW-0326">Glycosidase</keyword>
<comment type="catalytic activity">
    <reaction evidence="1">
        <text>alpha,alpha-trehalose + H2O = alpha-D-glucose + beta-D-glucose</text>
        <dbReference type="Rhea" id="RHEA:32675"/>
        <dbReference type="ChEBI" id="CHEBI:15377"/>
        <dbReference type="ChEBI" id="CHEBI:15903"/>
        <dbReference type="ChEBI" id="CHEBI:16551"/>
        <dbReference type="ChEBI" id="CHEBI:17925"/>
        <dbReference type="EC" id="3.2.1.28"/>
    </reaction>
</comment>
<dbReference type="EMBL" id="SMLG01000001">
    <property type="protein sequence ID" value="TDE47114.1"/>
    <property type="molecule type" value="Genomic_DNA"/>
</dbReference>
<dbReference type="PROSITE" id="PS00927">
    <property type="entry name" value="TREHALASE_1"/>
    <property type="match status" value="1"/>
</dbReference>
<comment type="caution">
    <text evidence="5">The sequence shown here is derived from an EMBL/GenBank/DDBJ whole genome shotgun (WGS) entry which is preliminary data.</text>
</comment>
<dbReference type="SUPFAM" id="SSF48208">
    <property type="entry name" value="Six-hairpin glycosidases"/>
    <property type="match status" value="1"/>
</dbReference>
<accession>A0A4V2Z9T8</accession>
<dbReference type="Pfam" id="PF07492">
    <property type="entry name" value="Trehalase_Ca-bi"/>
    <property type="match status" value="1"/>
</dbReference>
<dbReference type="InterPro" id="IPR018232">
    <property type="entry name" value="Glyco_hydro_37_CS"/>
</dbReference>
<evidence type="ECO:0000259" key="4">
    <source>
        <dbReference type="Pfam" id="PF07492"/>
    </source>
</evidence>
<evidence type="ECO:0000313" key="6">
    <source>
        <dbReference type="Proteomes" id="UP000294814"/>
    </source>
</evidence>
<dbReference type="RefSeq" id="WP_131915048.1">
    <property type="nucleotide sequence ID" value="NZ_SMLG01000001.1"/>
</dbReference>
<reference evidence="5 6" key="1">
    <citation type="submission" date="2019-03" db="EMBL/GenBank/DDBJ databases">
        <title>Novel species of Flavobacterium.</title>
        <authorList>
            <person name="Liu Q."/>
            <person name="Xin Y.-H."/>
        </authorList>
    </citation>
    <scope>NUCLEOTIDE SEQUENCE [LARGE SCALE GENOMIC DNA]</scope>
    <source>
        <strain evidence="5 6">LB3P52</strain>
    </source>
</reference>
<dbReference type="Pfam" id="PF01204">
    <property type="entry name" value="Trehalase"/>
    <property type="match status" value="1"/>
</dbReference>
<dbReference type="GO" id="GO:0005737">
    <property type="term" value="C:cytoplasm"/>
    <property type="evidence" value="ECO:0007669"/>
    <property type="project" value="InterPro"/>
</dbReference>
<dbReference type="GO" id="GO:0005509">
    <property type="term" value="F:calcium ion binding"/>
    <property type="evidence" value="ECO:0007669"/>
    <property type="project" value="InterPro"/>
</dbReference>
<dbReference type="GO" id="GO:0005993">
    <property type="term" value="P:trehalose catabolic process"/>
    <property type="evidence" value="ECO:0007669"/>
    <property type="project" value="InterPro"/>
</dbReference>
<evidence type="ECO:0000256" key="1">
    <source>
        <dbReference type="ARBA" id="ARBA00001576"/>
    </source>
</evidence>
<dbReference type="GO" id="GO:0004555">
    <property type="term" value="F:alpha,alpha-trehalase activity"/>
    <property type="evidence" value="ECO:0007669"/>
    <property type="project" value="UniProtKB-EC"/>
</dbReference>
<dbReference type="InterPro" id="IPR011120">
    <property type="entry name" value="Trehalase_Ca-bd"/>
</dbReference>
<proteinExistence type="predicted"/>
<evidence type="ECO:0000256" key="2">
    <source>
        <dbReference type="ARBA" id="ARBA00022801"/>
    </source>
</evidence>
<dbReference type="InterPro" id="IPR012341">
    <property type="entry name" value="6hp_glycosidase-like_sf"/>
</dbReference>
<dbReference type="AlphaFoldDB" id="A0A4V2Z9T8"/>
<keyword evidence="6" id="KW-1185">Reference proteome</keyword>
<dbReference type="PANTHER" id="PTHR23403:SF6">
    <property type="entry name" value="CYTOSOLIC NEUTRAL TREHALASE-RELATED"/>
    <property type="match status" value="1"/>
</dbReference>
<dbReference type="PANTHER" id="PTHR23403">
    <property type="entry name" value="TREHALASE"/>
    <property type="match status" value="1"/>
</dbReference>
<protein>
    <submittedName>
        <fullName evidence="5">Trehalase</fullName>
    </submittedName>
</protein>
<dbReference type="OrthoDB" id="106887at2"/>
<organism evidence="5 6">
    <name type="scientific">Flavobacterium rhamnosiphilum</name>
    <dbReference type="NCBI Taxonomy" id="2541724"/>
    <lineage>
        <taxon>Bacteria</taxon>
        <taxon>Pseudomonadati</taxon>
        <taxon>Bacteroidota</taxon>
        <taxon>Flavobacteriia</taxon>
        <taxon>Flavobacteriales</taxon>
        <taxon>Flavobacteriaceae</taxon>
        <taxon>Flavobacterium</taxon>
    </lineage>
</organism>
<name>A0A4V2Z9T8_9FLAO</name>
<feature type="domain" description="Neutral trehalase Ca2+ binding" evidence="4">
    <location>
        <begin position="11"/>
        <end position="38"/>
    </location>
</feature>
<evidence type="ECO:0000256" key="3">
    <source>
        <dbReference type="ARBA" id="ARBA00023295"/>
    </source>
</evidence>
<dbReference type="InterPro" id="IPR001661">
    <property type="entry name" value="Glyco_hydro_37"/>
</dbReference>
<sequence>MKFKLNIDQTLQSLLAQEDTDGDKKITIDDQGPKSFLLEDKNGNSIQIEGTYHLSNLLQELALSKKYNSVFAEIDISEIIENPVSRISRKIKNLYWEGLTRTIDAKGVAKIIEDEKIENSISYLYVPKKDDMAFEYFKNLEKSIPKLKVVQLPENISSEYELTLNKKPGILALALQQEGSQTKGVPFVVPGGRFNEMYGWDSYFIAMGLLLDDKLELAIAIAENFKYQIDHYGKILNANRSYYLTRTQPPLYTSLIVAIVEKSKPEASWIEKHLKTAIKEYQTVWMEEGKRLRPNGLNRYKAEGIGLPFEVEVGHFDDVLEKYALLYNLPLRDFEKKYLEREIVDANLDAYFVHDRSMRESGHDTTNRLVNVCADLNAIDLNSLLYKYETDIAFLIENEFDNHFQYDKNIVYSREYWNKKAAFRKEKIDELCWDKDKGVYFDYNFITEEAHQFEAATTFYPLWAKLCSTEQAEILVKTALPKFKLKGGIAGSTKEAIADIDVDSPQRQWDYPFGWAPHQIILWEGLLNYNYVEEAQEMVYRWLWLITRNAVDFNGTIPEKFNLETSSHKILAEYGNVGTAFDYITEEGFGWMNASYQFGLSILRTNLKQELEKLTDPEDLFSQRTKNIFSIR</sequence>
<dbReference type="PRINTS" id="PR00744">
    <property type="entry name" value="GLHYDRLASE37"/>
</dbReference>